<keyword evidence="6" id="KW-1278">Translocase</keyword>
<protein>
    <submittedName>
        <fullName evidence="10">Unannotated protein</fullName>
    </submittedName>
</protein>
<sequence length="360" mass="38036">MSLSRFSQLLALYGPFGRVVILTEMPSSLAVDARGLTKVFSKGAVRALDGFDIEVPIGQVVGLLGPNGSGKTTAVRILSTILQPDAGSAAIMGFDVQKQASSVRRVIGLAGQYATVDENLTGTENLDMVGHLCHLARGTVKPRALELLEQFGLSDAADRPVSTYSGGMRRRLDLAAALVARPPLLFLDEPTTGLDPQSRLGLWDVIEALVKGGTTVLLTTQYLEEADRLANRVVVIDSGKVIANGTPAELKRDLGATVLELTLADDASATTASEMLKDLSTKVTHVDGNLLELTVEKGPAVAAEALRRLDAADMPLLGLSLHEPSLDDVFLALTGQKTEVDTEALTASTGRKGRKAKETS</sequence>
<keyword evidence="5" id="KW-0067">ATP-binding</keyword>
<dbReference type="FunFam" id="3.40.50.300:FF:000589">
    <property type="entry name" value="ABC transporter, ATP-binding subunit"/>
    <property type="match status" value="1"/>
</dbReference>
<feature type="domain" description="ABC transporter" evidence="9">
    <location>
        <begin position="31"/>
        <end position="263"/>
    </location>
</feature>
<keyword evidence="3" id="KW-1003">Cell membrane</keyword>
<dbReference type="GO" id="GO:0005886">
    <property type="term" value="C:plasma membrane"/>
    <property type="evidence" value="ECO:0007669"/>
    <property type="project" value="UniProtKB-SubCell"/>
</dbReference>
<reference evidence="10" key="1">
    <citation type="submission" date="2020-05" db="EMBL/GenBank/DDBJ databases">
        <authorList>
            <person name="Chiriac C."/>
            <person name="Salcher M."/>
            <person name="Ghai R."/>
            <person name="Kavagutti S V."/>
        </authorList>
    </citation>
    <scope>NUCLEOTIDE SEQUENCE</scope>
</reference>
<evidence type="ECO:0000256" key="3">
    <source>
        <dbReference type="ARBA" id="ARBA00022475"/>
    </source>
</evidence>
<dbReference type="NCBIfam" id="TIGR01188">
    <property type="entry name" value="drrA"/>
    <property type="match status" value="1"/>
</dbReference>
<dbReference type="GO" id="GO:1900753">
    <property type="term" value="P:doxorubicin transport"/>
    <property type="evidence" value="ECO:0007669"/>
    <property type="project" value="InterPro"/>
</dbReference>
<evidence type="ECO:0000256" key="7">
    <source>
        <dbReference type="ARBA" id="ARBA00023136"/>
    </source>
</evidence>
<name>A0A6J7D099_9ZZZZ</name>
<dbReference type="InterPro" id="IPR017871">
    <property type="entry name" value="ABC_transporter-like_CS"/>
</dbReference>
<dbReference type="Pfam" id="PF00005">
    <property type="entry name" value="ABC_tran"/>
    <property type="match status" value="1"/>
</dbReference>
<evidence type="ECO:0000256" key="1">
    <source>
        <dbReference type="ARBA" id="ARBA00004413"/>
    </source>
</evidence>
<evidence type="ECO:0000256" key="6">
    <source>
        <dbReference type="ARBA" id="ARBA00022967"/>
    </source>
</evidence>
<comment type="subcellular location">
    <subcellularLocation>
        <location evidence="1">Cell membrane</location>
        <topology evidence="1">Peripheral membrane protein</topology>
        <orientation evidence="1">Cytoplasmic side</orientation>
    </subcellularLocation>
</comment>
<gene>
    <name evidence="10" type="ORF">UFOPK3427_00347</name>
    <name evidence="11" type="ORF">UFOPK4112_01754</name>
</gene>
<dbReference type="InterPro" id="IPR005894">
    <property type="entry name" value="DrrA"/>
</dbReference>
<dbReference type="Pfam" id="PF13732">
    <property type="entry name" value="DrrA1-3_C"/>
    <property type="match status" value="1"/>
</dbReference>
<dbReference type="EMBL" id="CAFBLT010000001">
    <property type="protein sequence ID" value="CAB4863601.1"/>
    <property type="molecule type" value="Genomic_DNA"/>
</dbReference>
<evidence type="ECO:0000259" key="9">
    <source>
        <dbReference type="PROSITE" id="PS50893"/>
    </source>
</evidence>
<keyword evidence="2" id="KW-0813">Transport</keyword>
<dbReference type="InterPro" id="IPR003593">
    <property type="entry name" value="AAA+_ATPase"/>
</dbReference>
<dbReference type="InterPro" id="IPR027417">
    <property type="entry name" value="P-loop_NTPase"/>
</dbReference>
<evidence type="ECO:0000256" key="4">
    <source>
        <dbReference type="ARBA" id="ARBA00022741"/>
    </source>
</evidence>
<dbReference type="InterPro" id="IPR050763">
    <property type="entry name" value="ABC_transporter_ATP-binding"/>
</dbReference>
<evidence type="ECO:0000313" key="11">
    <source>
        <dbReference type="EMBL" id="CAB5031868.1"/>
    </source>
</evidence>
<comment type="similarity">
    <text evidence="8">Belongs to the ABC transporter superfamily. Drug exporter-1 (DrugE1) (TC 3.A.1.105) family.</text>
</comment>
<dbReference type="Gene3D" id="3.40.50.300">
    <property type="entry name" value="P-loop containing nucleotide triphosphate hydrolases"/>
    <property type="match status" value="1"/>
</dbReference>
<dbReference type="PANTHER" id="PTHR42711">
    <property type="entry name" value="ABC TRANSPORTER ATP-BINDING PROTEIN"/>
    <property type="match status" value="1"/>
</dbReference>
<dbReference type="PANTHER" id="PTHR42711:SF19">
    <property type="entry name" value="DOXORUBICIN RESISTANCE ATP-BINDING PROTEIN DRRA"/>
    <property type="match status" value="1"/>
</dbReference>
<keyword evidence="7" id="KW-0472">Membrane</keyword>
<dbReference type="InterPro" id="IPR025302">
    <property type="entry name" value="DrrA1/2-like_C"/>
</dbReference>
<evidence type="ECO:0000313" key="10">
    <source>
        <dbReference type="EMBL" id="CAB4863601.1"/>
    </source>
</evidence>
<dbReference type="PROSITE" id="PS00211">
    <property type="entry name" value="ABC_TRANSPORTER_1"/>
    <property type="match status" value="1"/>
</dbReference>
<organism evidence="10">
    <name type="scientific">freshwater metagenome</name>
    <dbReference type="NCBI Taxonomy" id="449393"/>
    <lineage>
        <taxon>unclassified sequences</taxon>
        <taxon>metagenomes</taxon>
        <taxon>ecological metagenomes</taxon>
    </lineage>
</organism>
<accession>A0A6J7D099</accession>
<dbReference type="PROSITE" id="PS50893">
    <property type="entry name" value="ABC_TRANSPORTER_2"/>
    <property type="match status" value="1"/>
</dbReference>
<dbReference type="GO" id="GO:0005524">
    <property type="term" value="F:ATP binding"/>
    <property type="evidence" value="ECO:0007669"/>
    <property type="project" value="UniProtKB-KW"/>
</dbReference>
<evidence type="ECO:0000256" key="8">
    <source>
        <dbReference type="ARBA" id="ARBA00049985"/>
    </source>
</evidence>
<dbReference type="EMBL" id="CAFBPM010000027">
    <property type="protein sequence ID" value="CAB5031868.1"/>
    <property type="molecule type" value="Genomic_DNA"/>
</dbReference>
<dbReference type="SMART" id="SM00382">
    <property type="entry name" value="AAA"/>
    <property type="match status" value="1"/>
</dbReference>
<dbReference type="AlphaFoldDB" id="A0A6J7D099"/>
<dbReference type="GO" id="GO:0016887">
    <property type="term" value="F:ATP hydrolysis activity"/>
    <property type="evidence" value="ECO:0007669"/>
    <property type="project" value="InterPro"/>
</dbReference>
<dbReference type="SUPFAM" id="SSF52540">
    <property type="entry name" value="P-loop containing nucleoside triphosphate hydrolases"/>
    <property type="match status" value="1"/>
</dbReference>
<keyword evidence="4" id="KW-0547">Nucleotide-binding</keyword>
<dbReference type="InterPro" id="IPR003439">
    <property type="entry name" value="ABC_transporter-like_ATP-bd"/>
</dbReference>
<proteinExistence type="inferred from homology"/>
<evidence type="ECO:0000256" key="5">
    <source>
        <dbReference type="ARBA" id="ARBA00022840"/>
    </source>
</evidence>
<evidence type="ECO:0000256" key="2">
    <source>
        <dbReference type="ARBA" id="ARBA00022448"/>
    </source>
</evidence>
<dbReference type="GO" id="GO:0043215">
    <property type="term" value="P:daunorubicin transport"/>
    <property type="evidence" value="ECO:0007669"/>
    <property type="project" value="InterPro"/>
</dbReference>